<dbReference type="InterPro" id="IPR011701">
    <property type="entry name" value="MFS"/>
</dbReference>
<accession>A0ABS7J6P6</accession>
<dbReference type="Proteomes" id="UP000755104">
    <property type="component" value="Unassembled WGS sequence"/>
</dbReference>
<dbReference type="PROSITE" id="PS50850">
    <property type="entry name" value="MFS"/>
    <property type="match status" value="1"/>
</dbReference>
<feature type="domain" description="Major facilitator superfamily (MFS) profile" evidence="9">
    <location>
        <begin position="30"/>
        <end position="467"/>
    </location>
</feature>
<dbReference type="RefSeq" id="WP_221557869.1">
    <property type="nucleotide sequence ID" value="NZ_JAIGNO010000004.1"/>
</dbReference>
<evidence type="ECO:0000256" key="4">
    <source>
        <dbReference type="ARBA" id="ARBA00022692"/>
    </source>
</evidence>
<feature type="transmembrane region" description="Helical" evidence="8">
    <location>
        <begin position="347"/>
        <end position="366"/>
    </location>
</feature>
<feature type="transmembrane region" description="Helical" evidence="8">
    <location>
        <begin position="219"/>
        <end position="236"/>
    </location>
</feature>
<feature type="transmembrane region" description="Helical" evidence="8">
    <location>
        <begin position="442"/>
        <end position="460"/>
    </location>
</feature>
<sequence length="469" mass="49157">MLRQPNADPTRSHRQPGEEDGLPMPRRIWAVVAISFGTALFVLDGSVANVALPTIGRELGVSNGVVTNVVTVYQLVLVMALLPFSSMGDRIGHRTLYQIGQLIFLVASALTFFVEDFAMLLGVRAFQALGAGMALSVSAAMLRDIYPSKSLGSGMGINSVVVASAGAIAPTLGGFLVEHLDWRWVFIVGAPAAALSLLVGRSLPDPVRHHDRKPERIGGAWNALTVLLLIGGVQWATHAENWWPGTVATAMGVLSLIFLVRYERARANPVLPIDLLARPVLGLSALAAVAAFMASGSLLIALPFLFEQSFGYPPDQVGLLLLPFPLTLLFVAPAAGWLSDRVDATKLGVVGMTLAIAGLVLLMLMPDNPGAFPIAWRLALTALGFGLFIAPNSRLLIGQAPRARSAAAGGMLSTSRLLGQTLGAALVGVLLAQGLGQGPAPMIAAIVLCVVAVACGLARFNAVRQEPAT</sequence>
<feature type="transmembrane region" description="Helical" evidence="8">
    <location>
        <begin position="28"/>
        <end position="52"/>
    </location>
</feature>
<evidence type="ECO:0000256" key="3">
    <source>
        <dbReference type="ARBA" id="ARBA00022475"/>
    </source>
</evidence>
<keyword evidence="6 8" id="KW-0472">Membrane</keyword>
<protein>
    <submittedName>
        <fullName evidence="10">MFS transporter</fullName>
    </submittedName>
</protein>
<dbReference type="PANTHER" id="PTHR42718:SF46">
    <property type="entry name" value="BLR6921 PROTEIN"/>
    <property type="match status" value="1"/>
</dbReference>
<dbReference type="SUPFAM" id="SSF103473">
    <property type="entry name" value="MFS general substrate transporter"/>
    <property type="match status" value="1"/>
</dbReference>
<feature type="transmembrane region" description="Helical" evidence="8">
    <location>
        <begin position="64"/>
        <end position="84"/>
    </location>
</feature>
<feature type="transmembrane region" description="Helical" evidence="8">
    <location>
        <begin position="318"/>
        <end position="338"/>
    </location>
</feature>
<feature type="transmembrane region" description="Helical" evidence="8">
    <location>
        <begin position="378"/>
        <end position="397"/>
    </location>
</feature>
<dbReference type="CDD" id="cd17321">
    <property type="entry name" value="MFS_MMR_MDR_like"/>
    <property type="match status" value="1"/>
</dbReference>
<evidence type="ECO:0000313" key="10">
    <source>
        <dbReference type="EMBL" id="MBX7482613.1"/>
    </source>
</evidence>
<feature type="transmembrane region" description="Helical" evidence="8">
    <location>
        <begin position="280"/>
        <end position="306"/>
    </location>
</feature>
<gene>
    <name evidence="10" type="ORF">K3174_08720</name>
</gene>
<dbReference type="Gene3D" id="1.20.1250.20">
    <property type="entry name" value="MFS general substrate transporter like domains"/>
    <property type="match status" value="1"/>
</dbReference>
<keyword evidence="4 8" id="KW-0812">Transmembrane</keyword>
<evidence type="ECO:0000259" key="9">
    <source>
        <dbReference type="PROSITE" id="PS50850"/>
    </source>
</evidence>
<organism evidence="10 11">
    <name type="scientific">Qipengyuania qiaonensis</name>
    <dbReference type="NCBI Taxonomy" id="2867240"/>
    <lineage>
        <taxon>Bacteria</taxon>
        <taxon>Pseudomonadati</taxon>
        <taxon>Pseudomonadota</taxon>
        <taxon>Alphaproteobacteria</taxon>
        <taxon>Sphingomonadales</taxon>
        <taxon>Erythrobacteraceae</taxon>
        <taxon>Qipengyuania</taxon>
    </lineage>
</organism>
<keyword evidence="11" id="KW-1185">Reference proteome</keyword>
<evidence type="ECO:0000256" key="7">
    <source>
        <dbReference type="SAM" id="MobiDB-lite"/>
    </source>
</evidence>
<feature type="region of interest" description="Disordered" evidence="7">
    <location>
        <begin position="1"/>
        <end position="21"/>
    </location>
</feature>
<feature type="transmembrane region" description="Helical" evidence="8">
    <location>
        <begin position="417"/>
        <end position="436"/>
    </location>
</feature>
<reference evidence="10 11" key="1">
    <citation type="submission" date="2021-08" db="EMBL/GenBank/DDBJ databases">
        <title>Comparative Genomics Analysis of the Genus Qipengyuania Reveals Extensive Genetic Diversity and Metabolic Versatility, Including the Description of Fifteen Novel Species.</title>
        <authorList>
            <person name="Liu Y."/>
        </authorList>
    </citation>
    <scope>NUCLEOTIDE SEQUENCE [LARGE SCALE GENOMIC DNA]</scope>
    <source>
        <strain evidence="10 11">6D47A</strain>
    </source>
</reference>
<comment type="caution">
    <text evidence="10">The sequence shown here is derived from an EMBL/GenBank/DDBJ whole genome shotgun (WGS) entry which is preliminary data.</text>
</comment>
<dbReference type="EMBL" id="JAIGNO010000004">
    <property type="protein sequence ID" value="MBX7482613.1"/>
    <property type="molecule type" value="Genomic_DNA"/>
</dbReference>
<dbReference type="Pfam" id="PF07690">
    <property type="entry name" value="MFS_1"/>
    <property type="match status" value="2"/>
</dbReference>
<keyword evidence="2" id="KW-0813">Transport</keyword>
<evidence type="ECO:0000256" key="5">
    <source>
        <dbReference type="ARBA" id="ARBA00022989"/>
    </source>
</evidence>
<dbReference type="Gene3D" id="1.20.1720.10">
    <property type="entry name" value="Multidrug resistance protein D"/>
    <property type="match status" value="1"/>
</dbReference>
<keyword evidence="3" id="KW-1003">Cell membrane</keyword>
<feature type="transmembrane region" description="Helical" evidence="8">
    <location>
        <begin position="96"/>
        <end position="114"/>
    </location>
</feature>
<keyword evidence="5 8" id="KW-1133">Transmembrane helix</keyword>
<evidence type="ECO:0000256" key="8">
    <source>
        <dbReference type="SAM" id="Phobius"/>
    </source>
</evidence>
<name>A0ABS7J6P6_9SPHN</name>
<feature type="transmembrane region" description="Helical" evidence="8">
    <location>
        <begin position="120"/>
        <end position="142"/>
    </location>
</feature>
<feature type="transmembrane region" description="Helical" evidence="8">
    <location>
        <begin position="242"/>
        <end position="260"/>
    </location>
</feature>
<dbReference type="InterPro" id="IPR036259">
    <property type="entry name" value="MFS_trans_sf"/>
</dbReference>
<evidence type="ECO:0000313" key="11">
    <source>
        <dbReference type="Proteomes" id="UP000755104"/>
    </source>
</evidence>
<dbReference type="InterPro" id="IPR020846">
    <property type="entry name" value="MFS_dom"/>
</dbReference>
<evidence type="ECO:0000256" key="1">
    <source>
        <dbReference type="ARBA" id="ARBA00004651"/>
    </source>
</evidence>
<feature type="transmembrane region" description="Helical" evidence="8">
    <location>
        <begin position="182"/>
        <end position="199"/>
    </location>
</feature>
<evidence type="ECO:0000256" key="2">
    <source>
        <dbReference type="ARBA" id="ARBA00022448"/>
    </source>
</evidence>
<dbReference type="PANTHER" id="PTHR42718">
    <property type="entry name" value="MAJOR FACILITATOR SUPERFAMILY MULTIDRUG TRANSPORTER MFSC"/>
    <property type="match status" value="1"/>
</dbReference>
<evidence type="ECO:0000256" key="6">
    <source>
        <dbReference type="ARBA" id="ARBA00023136"/>
    </source>
</evidence>
<comment type="subcellular location">
    <subcellularLocation>
        <location evidence="1">Cell membrane</location>
        <topology evidence="1">Multi-pass membrane protein</topology>
    </subcellularLocation>
</comment>
<proteinExistence type="predicted"/>